<name>A6JF31_RAT</name>
<accession>A6JF31</accession>
<evidence type="ECO:0000313" key="2">
    <source>
        <dbReference type="Proteomes" id="UP000234681"/>
    </source>
</evidence>
<evidence type="ECO:0000313" key="1">
    <source>
        <dbReference type="EMBL" id="EDM00429.1"/>
    </source>
</evidence>
<dbReference type="Proteomes" id="UP000234681">
    <property type="component" value="Chromosome 3"/>
</dbReference>
<sequence length="28" mass="3012">MLEELGPEIVIVIDWGLTPVGGKCQKEG</sequence>
<organism evidence="1 2">
    <name type="scientific">Rattus norvegicus</name>
    <name type="common">Rat</name>
    <dbReference type="NCBI Taxonomy" id="10116"/>
    <lineage>
        <taxon>Eukaryota</taxon>
        <taxon>Metazoa</taxon>
        <taxon>Chordata</taxon>
        <taxon>Craniata</taxon>
        <taxon>Vertebrata</taxon>
        <taxon>Euteleostomi</taxon>
        <taxon>Mammalia</taxon>
        <taxon>Eutheria</taxon>
        <taxon>Euarchontoglires</taxon>
        <taxon>Glires</taxon>
        <taxon>Rodentia</taxon>
        <taxon>Myomorpha</taxon>
        <taxon>Muroidea</taxon>
        <taxon>Muridae</taxon>
        <taxon>Murinae</taxon>
        <taxon>Rattus</taxon>
    </lineage>
</organism>
<reference evidence="1 2" key="1">
    <citation type="submission" date="2005-09" db="EMBL/GenBank/DDBJ databases">
        <authorList>
            <person name="Mural R.J."/>
            <person name="Li P.W."/>
            <person name="Adams M.D."/>
            <person name="Amanatides P.G."/>
            <person name="Baden-Tillson H."/>
            <person name="Barnstead M."/>
            <person name="Chin S.H."/>
            <person name="Dew I."/>
            <person name="Evans C.A."/>
            <person name="Ferriera S."/>
            <person name="Flanigan M."/>
            <person name="Fosler C."/>
            <person name="Glodek A."/>
            <person name="Gu Z."/>
            <person name="Holt R.A."/>
            <person name="Jennings D."/>
            <person name="Kraft C.L."/>
            <person name="Lu F."/>
            <person name="Nguyen T."/>
            <person name="Nusskern D.R."/>
            <person name="Pfannkoch C.M."/>
            <person name="Sitter C."/>
            <person name="Sutton G.G."/>
            <person name="Venter J.C."/>
            <person name="Wang Z."/>
            <person name="Woodage T."/>
            <person name="Zheng X.H."/>
            <person name="Zhong F."/>
        </authorList>
    </citation>
    <scope>NUCLEOTIDE SEQUENCE [LARGE SCALE GENOMIC DNA]</scope>
    <source>
        <strain>BN</strain>
        <strain evidence="2">Sprague-Dawley</strain>
    </source>
</reference>
<protein>
    <submittedName>
        <fullName evidence="1">RCG37675</fullName>
    </submittedName>
</protein>
<dbReference type="EMBL" id="CH473983">
    <property type="protein sequence ID" value="EDM00429.1"/>
    <property type="molecule type" value="Genomic_DNA"/>
</dbReference>
<gene>
    <name evidence="1" type="ORF">rCG_37675</name>
</gene>
<proteinExistence type="predicted"/>
<dbReference type="AlphaFoldDB" id="A6JF31"/>